<gene>
    <name evidence="2" type="ORF">AZ78_3915</name>
</gene>
<feature type="compositionally biased region" description="Low complexity" evidence="1">
    <location>
        <begin position="92"/>
        <end position="103"/>
    </location>
</feature>
<organism evidence="2 3">
    <name type="scientific">Lysobacter capsici AZ78</name>
    <dbReference type="NCBI Taxonomy" id="1444315"/>
    <lineage>
        <taxon>Bacteria</taxon>
        <taxon>Pseudomonadati</taxon>
        <taxon>Pseudomonadota</taxon>
        <taxon>Gammaproteobacteria</taxon>
        <taxon>Lysobacterales</taxon>
        <taxon>Lysobacteraceae</taxon>
        <taxon>Lysobacter</taxon>
    </lineage>
</organism>
<evidence type="ECO:0000256" key="1">
    <source>
        <dbReference type="SAM" id="MobiDB-lite"/>
    </source>
</evidence>
<dbReference type="RefSeq" id="WP_051547306.1">
    <property type="nucleotide sequence ID" value="NZ_JAJA02000001.1"/>
</dbReference>
<sequence>MSRFEALQRRVNKREKLLEGRYQQAVERKNELKASWREAWTPGRIVIAGLVSGFVMGRAEPVKIAVKSGNLMQIVTLLSGLFAGTSAQEAAQSADKAAGQAGHAAREAGHAADSAQAAVQTGERDAA</sequence>
<dbReference type="EMBL" id="JAJA02000001">
    <property type="protein sequence ID" value="KWS06359.1"/>
    <property type="molecule type" value="Genomic_DNA"/>
</dbReference>
<protein>
    <submittedName>
        <fullName evidence="2">Uncharacterized protein</fullName>
    </submittedName>
</protein>
<evidence type="ECO:0000313" key="3">
    <source>
        <dbReference type="Proteomes" id="UP000023435"/>
    </source>
</evidence>
<dbReference type="GeneID" id="97905283"/>
<name>A0A108UBY6_9GAMM</name>
<dbReference type="OrthoDB" id="6027991at2"/>
<dbReference type="Proteomes" id="UP000023435">
    <property type="component" value="Unassembled WGS sequence"/>
</dbReference>
<keyword evidence="3" id="KW-1185">Reference proteome</keyword>
<evidence type="ECO:0000313" key="2">
    <source>
        <dbReference type="EMBL" id="KWS06359.1"/>
    </source>
</evidence>
<accession>A0A108UBY6</accession>
<comment type="caution">
    <text evidence="2">The sequence shown here is derived from an EMBL/GenBank/DDBJ whole genome shotgun (WGS) entry which is preliminary data.</text>
</comment>
<reference evidence="2 3" key="1">
    <citation type="journal article" date="2014" name="Genome Announc.">
        <title>Draft Genome Sequence of Lysobacter capsici AZ78, a Bacterium Antagonistic to Plant-Pathogenic Oomycetes.</title>
        <authorList>
            <person name="Puopolo G."/>
            <person name="Sonego P."/>
            <person name="Engelen K."/>
            <person name="Pertot I."/>
        </authorList>
    </citation>
    <scope>NUCLEOTIDE SEQUENCE [LARGE SCALE GENOMIC DNA]</scope>
    <source>
        <strain evidence="2 3">AZ78</strain>
    </source>
</reference>
<proteinExistence type="predicted"/>
<dbReference type="AlphaFoldDB" id="A0A108UBY6"/>
<feature type="region of interest" description="Disordered" evidence="1">
    <location>
        <begin position="92"/>
        <end position="127"/>
    </location>
</feature>